<organism evidence="2">
    <name type="scientific">marine sediment metagenome</name>
    <dbReference type="NCBI Taxonomy" id="412755"/>
    <lineage>
        <taxon>unclassified sequences</taxon>
        <taxon>metagenomes</taxon>
        <taxon>ecological metagenomes</taxon>
    </lineage>
</organism>
<feature type="compositionally biased region" description="Low complexity" evidence="1">
    <location>
        <begin position="297"/>
        <end position="312"/>
    </location>
</feature>
<comment type="caution">
    <text evidence="2">The sequence shown here is derived from an EMBL/GenBank/DDBJ whole genome shotgun (WGS) entry which is preliminary data.</text>
</comment>
<proteinExistence type="predicted"/>
<name>A0A0F9BIC7_9ZZZZ</name>
<evidence type="ECO:0000313" key="2">
    <source>
        <dbReference type="EMBL" id="KKL13597.1"/>
    </source>
</evidence>
<feature type="region of interest" description="Disordered" evidence="1">
    <location>
        <begin position="292"/>
        <end position="312"/>
    </location>
</feature>
<feature type="non-terminal residue" evidence="2">
    <location>
        <position position="490"/>
    </location>
</feature>
<protein>
    <submittedName>
        <fullName evidence="2">Uncharacterized protein</fullName>
    </submittedName>
</protein>
<dbReference type="EMBL" id="LAZR01040793">
    <property type="protein sequence ID" value="KKL13597.1"/>
    <property type="molecule type" value="Genomic_DNA"/>
</dbReference>
<feature type="non-terminal residue" evidence="2">
    <location>
        <position position="1"/>
    </location>
</feature>
<sequence>VDFEKFSLENDEIILSREEIDRLLFHDIDNNKYYIRAKLEYDWNCILEMNLGSNSKLEIVSTLNLVKYDLFTAYTSYETTRISSQKINTSYNLVEIIAPNYIETDNGLLTLGNDTESDIGVFGGFMRNVDNRQRLMVKQQVFYNFTESQEGWSNILLDQEYTDTFLRFLIPFGYLASPIDYITNNTEFIFISDTDVAFVDFYYDNGVDYTKVGNMTQDSIDLTKFTYTWLDVEGDTGADSGDIIKIMFNITDILGNSGFYEYNLIADFDVPTPDLTIGNGAQNYESDLIATPDTPISFNSNEPESSSSSQHYSWNESLNSYDSLYMNHNYNPDGYSSIWNMGPLYMKNLFPTKTILNTWDGWSLNYDSQITDSSFSSGNLTSILLSQSASYVPVQAQTPSGDFDLLDGTSDFAGDLALSDGISFSTFDSTLLILNHYPATYSFENLADYTNGTDIDFADYNGYPVAQIIPGIDGHNKVLELTSDTNWNSI</sequence>
<dbReference type="AlphaFoldDB" id="A0A0F9BIC7"/>
<reference evidence="2" key="1">
    <citation type="journal article" date="2015" name="Nature">
        <title>Complex archaea that bridge the gap between prokaryotes and eukaryotes.</title>
        <authorList>
            <person name="Spang A."/>
            <person name="Saw J.H."/>
            <person name="Jorgensen S.L."/>
            <person name="Zaremba-Niedzwiedzka K."/>
            <person name="Martijn J."/>
            <person name="Lind A.E."/>
            <person name="van Eijk R."/>
            <person name="Schleper C."/>
            <person name="Guy L."/>
            <person name="Ettema T.J."/>
        </authorList>
    </citation>
    <scope>NUCLEOTIDE SEQUENCE</scope>
</reference>
<evidence type="ECO:0000256" key="1">
    <source>
        <dbReference type="SAM" id="MobiDB-lite"/>
    </source>
</evidence>
<gene>
    <name evidence="2" type="ORF">LCGC14_2524170</name>
</gene>
<accession>A0A0F9BIC7</accession>